<feature type="signal peptide" evidence="4">
    <location>
        <begin position="1"/>
        <end position="22"/>
    </location>
</feature>
<evidence type="ECO:0000256" key="1">
    <source>
        <dbReference type="ARBA" id="ARBA00004418"/>
    </source>
</evidence>
<reference evidence="6" key="1">
    <citation type="submission" date="2024-04" db="EMBL/GenBank/DDBJ databases">
        <title>Phylogenomic analyses of a clade within the roseobacter group suggest taxonomic reassignments of species of the genera Aestuariivita, Citreicella, Loktanella, Nautella, Pelagibaca, Ruegeria, Thalassobius, Thiobacimonas and Tropicibacter, and the proposal o.</title>
        <authorList>
            <person name="Jeon C.O."/>
        </authorList>
    </citation>
    <scope>NUCLEOTIDE SEQUENCE [LARGE SCALE GENOMIC DNA]</scope>
    <source>
        <strain evidence="6">SS1-5</strain>
    </source>
</reference>
<comment type="subcellular location">
    <subcellularLocation>
        <location evidence="1">Periplasm</location>
    </subcellularLocation>
</comment>
<dbReference type="KEGG" id="yrh:AABB31_21770"/>
<dbReference type="GO" id="GO:0042597">
    <property type="term" value="C:periplasmic space"/>
    <property type="evidence" value="ECO:0007669"/>
    <property type="project" value="UniProtKB-SubCell"/>
</dbReference>
<dbReference type="GO" id="GO:0055085">
    <property type="term" value="P:transmembrane transport"/>
    <property type="evidence" value="ECO:0007669"/>
    <property type="project" value="InterPro"/>
</dbReference>
<sequence>MKIKSFAIAAISAITLALPAQAETLSLAYFMGANHPMNKAFLTPMGEMIAEETGGALTVEHYPGGALNGVPSKQYSIMLDGVADIVFMTPSATSRLFPKTSVISLPNLCETAAECTTMLRAAESEIATEYRGKIVGLWTASPPVLITRDTPVRTLDDIRGMKIRVPDPTAIPFVEALGASPVAIPVTDINQALANGVIDGIMIDPSGILSFKLDEPGNYVTNWFAGGAPTFVVAMNQGVYDGLDDAGKAAVDKVAASDLSMQAAEMYWNIGRQGLAHAEEKGLEIIEFSPEDRQEIDAVVAEVMATVSAEDAGDRTVGDIVALLKGQ</sequence>
<dbReference type="EMBL" id="CP151767">
    <property type="protein sequence ID" value="WZU67516.2"/>
    <property type="molecule type" value="Genomic_DNA"/>
</dbReference>
<dbReference type="InterPro" id="IPR038404">
    <property type="entry name" value="TRAP_DctP_sf"/>
</dbReference>
<dbReference type="Pfam" id="PF03480">
    <property type="entry name" value="DctP"/>
    <property type="match status" value="1"/>
</dbReference>
<dbReference type="PANTHER" id="PTHR33376">
    <property type="match status" value="1"/>
</dbReference>
<dbReference type="CDD" id="cd13665">
    <property type="entry name" value="PBP2_TRAP_Dctp3_4"/>
    <property type="match status" value="1"/>
</dbReference>
<protein>
    <submittedName>
        <fullName evidence="5">TRAP transporter substrate-binding protein</fullName>
    </submittedName>
</protein>
<evidence type="ECO:0000256" key="4">
    <source>
        <dbReference type="SAM" id="SignalP"/>
    </source>
</evidence>
<gene>
    <name evidence="5" type="ORF">AABB31_21770</name>
</gene>
<dbReference type="SUPFAM" id="SSF53850">
    <property type="entry name" value="Periplasmic binding protein-like II"/>
    <property type="match status" value="1"/>
</dbReference>
<feature type="chain" id="PRO_5047041605" evidence="4">
    <location>
        <begin position="23"/>
        <end position="327"/>
    </location>
</feature>
<reference evidence="5 6" key="2">
    <citation type="submission" date="2024-08" db="EMBL/GenBank/DDBJ databases">
        <title>Phylogenomic analyses of a clade within the roseobacter group suggest taxonomic reassignments of species of the genera Aestuariivita, Citreicella, Loktanella, Nautella, Pelagibaca, Ruegeria, Thalassobius, Thiobacimonas and Tropicibacter, and the proposal o.</title>
        <authorList>
            <person name="Jeon C.O."/>
        </authorList>
    </citation>
    <scope>NUCLEOTIDE SEQUENCE [LARGE SCALE GENOMIC DNA]</scope>
    <source>
        <strain evidence="5 6">SS1-5</strain>
    </source>
</reference>
<keyword evidence="6" id="KW-1185">Reference proteome</keyword>
<name>A0AAN0NIT8_9RHOB</name>
<dbReference type="RefSeq" id="WP_373635110.1">
    <property type="nucleotide sequence ID" value="NZ_CP151767.2"/>
</dbReference>
<dbReference type="NCBIfam" id="NF037995">
    <property type="entry name" value="TRAP_S1"/>
    <property type="match status" value="1"/>
</dbReference>
<proteinExistence type="predicted"/>
<evidence type="ECO:0000256" key="2">
    <source>
        <dbReference type="ARBA" id="ARBA00022729"/>
    </source>
</evidence>
<organism evidence="5 6">
    <name type="scientific">Yoonia rhodophyticola</name>
    <dbReference type="NCBI Taxonomy" id="3137370"/>
    <lineage>
        <taxon>Bacteria</taxon>
        <taxon>Pseudomonadati</taxon>
        <taxon>Pseudomonadota</taxon>
        <taxon>Alphaproteobacteria</taxon>
        <taxon>Rhodobacterales</taxon>
        <taxon>Paracoccaceae</taxon>
        <taxon>Yoonia</taxon>
    </lineage>
</organism>
<dbReference type="Proteomes" id="UP001470809">
    <property type="component" value="Chromosome"/>
</dbReference>
<dbReference type="AlphaFoldDB" id="A0AAN0NIT8"/>
<evidence type="ECO:0000256" key="3">
    <source>
        <dbReference type="ARBA" id="ARBA00022764"/>
    </source>
</evidence>
<evidence type="ECO:0000313" key="6">
    <source>
        <dbReference type="Proteomes" id="UP001470809"/>
    </source>
</evidence>
<dbReference type="InterPro" id="IPR018389">
    <property type="entry name" value="DctP_fam"/>
</dbReference>
<dbReference type="Gene3D" id="3.40.190.170">
    <property type="entry name" value="Bacterial extracellular solute-binding protein, family 7"/>
    <property type="match status" value="1"/>
</dbReference>
<keyword evidence="3" id="KW-0574">Periplasm</keyword>
<keyword evidence="2 4" id="KW-0732">Signal</keyword>
<dbReference type="PANTHER" id="PTHR33376:SF15">
    <property type="entry name" value="BLL6794 PROTEIN"/>
    <property type="match status" value="1"/>
</dbReference>
<accession>A0AAN0NIT8</accession>
<evidence type="ECO:0000313" key="5">
    <source>
        <dbReference type="EMBL" id="WZU67516.2"/>
    </source>
</evidence>